<reference evidence="3 4" key="1">
    <citation type="submission" date="2013-02" db="EMBL/GenBank/DDBJ databases">
        <title>Genome sequence of Candida maltosa Xu316, a potential industrial strain for xylitol and ethanol production.</title>
        <authorList>
            <person name="Yu J."/>
            <person name="Wang Q."/>
            <person name="Geng X."/>
            <person name="Bao W."/>
            <person name="He P."/>
            <person name="Cai J."/>
        </authorList>
    </citation>
    <scope>NUCLEOTIDE SEQUENCE [LARGE SCALE GENOMIC DNA]</scope>
    <source>
        <strain evidence="4">Xu316</strain>
    </source>
</reference>
<feature type="region of interest" description="Disordered" evidence="1">
    <location>
        <begin position="324"/>
        <end position="355"/>
    </location>
</feature>
<gene>
    <name evidence="3" type="ORF">G210_5412</name>
</gene>
<feature type="region of interest" description="Disordered" evidence="1">
    <location>
        <begin position="1"/>
        <end position="107"/>
    </location>
</feature>
<keyword evidence="4" id="KW-1185">Reference proteome</keyword>
<dbReference type="STRING" id="1245528.M3K4U0"/>
<sequence length="445" mass="50613">MDSSSFISETEHSITDNETVDRSKNQDDAHHQSPKKKKRSLLDDDFFSLAGSFEGKKKKKHKHKHKKNEDNIVARQESIGNSGSFTDVDEINVKPEQGKSTSNVLESPPPAVVEKLRSVSITPPPTNREQIRNEIANRLNSQHAMEMSPKIEDSEDEESDEELKELLKLRNIKSNSATEKSPEIYNFDPENEKKRKYVVKISSKLPTPDNQVLEVDFGTKGMKSFEKILKAAVGYFKKVLATKLSPIYLLRYTPEAVSLVWVEGKTLIQPFYTPRTLRIPPPGEFNPLIEDIEKVAPTTIHVFLIPVEYNTTFTEIYPEFKASKQSNMIPDPEPEPVEVQEESSSSDDDEEEFATNPIVEQPAPVEEEKENTFVIGMKGKDNKRLEVKVSPETKLRNLVSYYLKQKGINDDGSNVKLIFDDEELDLNETIGDTEIEEDFEIQVII</sequence>
<comment type="caution">
    <text evidence="3">The sequence shown here is derived from an EMBL/GenBank/DDBJ whole genome shotgun (WGS) entry which is preliminary data.</text>
</comment>
<dbReference type="Pfam" id="PF11976">
    <property type="entry name" value="Rad60-SLD"/>
    <property type="match status" value="1"/>
</dbReference>
<dbReference type="Gene3D" id="3.10.20.90">
    <property type="entry name" value="Phosphatidylinositol 3-kinase Catalytic Subunit, Chain A, domain 1"/>
    <property type="match status" value="1"/>
</dbReference>
<evidence type="ECO:0000256" key="1">
    <source>
        <dbReference type="SAM" id="MobiDB-lite"/>
    </source>
</evidence>
<feature type="compositionally biased region" description="Basic and acidic residues" evidence="1">
    <location>
        <begin position="9"/>
        <end position="31"/>
    </location>
</feature>
<name>M3K4U0_CANMX</name>
<dbReference type="CDD" id="cd17080">
    <property type="entry name" value="Ubl_SLD2_Esc2_like"/>
    <property type="match status" value="1"/>
</dbReference>
<dbReference type="EMBL" id="AOGT01000501">
    <property type="protein sequence ID" value="EMG49774.1"/>
    <property type="molecule type" value="Genomic_DNA"/>
</dbReference>
<dbReference type="Proteomes" id="UP000011777">
    <property type="component" value="Unassembled WGS sequence"/>
</dbReference>
<dbReference type="InterPro" id="IPR022617">
    <property type="entry name" value="Rad60/SUMO-like_dom"/>
</dbReference>
<dbReference type="HOGENOM" id="CLU_615376_0_0_1"/>
<evidence type="ECO:0000313" key="4">
    <source>
        <dbReference type="Proteomes" id="UP000011777"/>
    </source>
</evidence>
<evidence type="ECO:0000259" key="2">
    <source>
        <dbReference type="Pfam" id="PF11976"/>
    </source>
</evidence>
<dbReference type="SUPFAM" id="SSF54236">
    <property type="entry name" value="Ubiquitin-like"/>
    <property type="match status" value="1"/>
</dbReference>
<accession>M3K4U0</accession>
<feature type="compositionally biased region" description="Acidic residues" evidence="1">
    <location>
        <begin position="332"/>
        <end position="353"/>
    </location>
</feature>
<protein>
    <recommendedName>
        <fullName evidence="2">Rad60/SUMO-like domain-containing protein</fullName>
    </recommendedName>
</protein>
<feature type="domain" description="Rad60/SUMO-like" evidence="2">
    <location>
        <begin position="375"/>
        <end position="445"/>
    </location>
</feature>
<dbReference type="OrthoDB" id="3365399at2759"/>
<dbReference type="eggNOG" id="ENOG502QS09">
    <property type="taxonomic scope" value="Eukaryota"/>
</dbReference>
<evidence type="ECO:0000313" key="3">
    <source>
        <dbReference type="EMBL" id="EMG49774.1"/>
    </source>
</evidence>
<dbReference type="InterPro" id="IPR029071">
    <property type="entry name" value="Ubiquitin-like_domsf"/>
</dbReference>
<dbReference type="OMA" id="MHIYPEL"/>
<proteinExistence type="predicted"/>
<feature type="compositionally biased region" description="Basic residues" evidence="1">
    <location>
        <begin position="56"/>
        <end position="66"/>
    </location>
</feature>
<dbReference type="AlphaFoldDB" id="M3K4U0"/>
<organism evidence="3 4">
    <name type="scientific">Candida maltosa (strain Xu316)</name>
    <name type="common">Yeast</name>
    <dbReference type="NCBI Taxonomy" id="1245528"/>
    <lineage>
        <taxon>Eukaryota</taxon>
        <taxon>Fungi</taxon>
        <taxon>Dikarya</taxon>
        <taxon>Ascomycota</taxon>
        <taxon>Saccharomycotina</taxon>
        <taxon>Pichiomycetes</taxon>
        <taxon>Debaryomycetaceae</taxon>
        <taxon>Candida/Lodderomyces clade</taxon>
        <taxon>Candida</taxon>
    </lineage>
</organism>